<evidence type="ECO:0000313" key="2">
    <source>
        <dbReference type="EMBL" id="MCC2119196.1"/>
    </source>
</evidence>
<keyword evidence="3" id="KW-1185">Reference proteome</keyword>
<evidence type="ECO:0000313" key="3">
    <source>
        <dbReference type="Proteomes" id="UP001197795"/>
    </source>
</evidence>
<keyword evidence="1" id="KW-0812">Transmembrane</keyword>
<keyword evidence="1" id="KW-0472">Membrane</keyword>
<dbReference type="AlphaFoldDB" id="A0AAE3A2F2"/>
<dbReference type="RefSeq" id="WP_227733044.1">
    <property type="nucleotide sequence ID" value="NZ_JAJEPV010000011.1"/>
</dbReference>
<accession>A0AAE3A2F2</accession>
<dbReference type="Proteomes" id="UP001197795">
    <property type="component" value="Unassembled WGS sequence"/>
</dbReference>
<dbReference type="EMBL" id="JAJEPV010000011">
    <property type="protein sequence ID" value="MCC2119196.1"/>
    <property type="molecule type" value="Genomic_DNA"/>
</dbReference>
<protein>
    <submittedName>
        <fullName evidence="2">Uncharacterized protein</fullName>
    </submittedName>
</protein>
<organism evidence="2 3">
    <name type="scientific">Waltera acetigignens</name>
    <dbReference type="NCBI Taxonomy" id="2981769"/>
    <lineage>
        <taxon>Bacteria</taxon>
        <taxon>Bacillati</taxon>
        <taxon>Bacillota</taxon>
        <taxon>Clostridia</taxon>
        <taxon>Lachnospirales</taxon>
        <taxon>Lachnospiraceae</taxon>
        <taxon>Waltera</taxon>
    </lineage>
</organism>
<feature type="transmembrane region" description="Helical" evidence="1">
    <location>
        <begin position="67"/>
        <end position="87"/>
    </location>
</feature>
<gene>
    <name evidence="2" type="ORF">LKD75_06230</name>
</gene>
<keyword evidence="1" id="KW-1133">Transmembrane helix</keyword>
<proteinExistence type="predicted"/>
<feature type="transmembrane region" description="Helical" evidence="1">
    <location>
        <begin position="21"/>
        <end position="47"/>
    </location>
</feature>
<name>A0AAE3A2F2_9FIRM</name>
<reference evidence="2 3" key="1">
    <citation type="submission" date="2021-10" db="EMBL/GenBank/DDBJ databases">
        <title>Anaerobic single-cell dispensing facilitates the cultivation of human gut bacteria.</title>
        <authorList>
            <person name="Afrizal A."/>
        </authorList>
    </citation>
    <scope>NUCLEOTIDE SEQUENCE [LARGE SCALE GENOMIC DNA]</scope>
    <source>
        <strain evidence="2 3">CLA-AA-H273</strain>
    </source>
</reference>
<evidence type="ECO:0000256" key="1">
    <source>
        <dbReference type="SAM" id="Phobius"/>
    </source>
</evidence>
<comment type="caution">
    <text evidence="2">The sequence shown here is derived from an EMBL/GenBank/DDBJ whole genome shotgun (WGS) entry which is preliminary data.</text>
</comment>
<sequence length="213" mass="24413">MLFTDDECKAYAAWGMKKEKVLMPFALITILIYMVATVLVVMKVWGVRESDHLLFQMLLWGDWIPELTGALAVFMTILLLGPLNFILDKLWKKPAEPMWLCVVPEGGTVKVTAVRGLEGNPRTPAETYPLTELETFLNPADNTICYQKKWYRIGENTIENIYPPEKQHPWMDHPENKASGIIDVQRLMEILKGYEASLKAARKECEWMEKHGG</sequence>